<reference evidence="2 3" key="1">
    <citation type="submission" date="2020-07" db="EMBL/GenBank/DDBJ databases">
        <title>MOT database genomes.</title>
        <authorList>
            <person name="Joseph S."/>
            <person name="Aduse-Opoku J."/>
            <person name="Hashim A."/>
            <person name="Wade W."/>
            <person name="Curtis M."/>
        </authorList>
    </citation>
    <scope>NUCLEOTIDE SEQUENCE [LARGE SCALE GENOMIC DNA]</scope>
    <source>
        <strain evidence="2 3">WMus004</strain>
    </source>
</reference>
<keyword evidence="1" id="KW-0812">Transmembrane</keyword>
<feature type="transmembrane region" description="Helical" evidence="1">
    <location>
        <begin position="40"/>
        <end position="61"/>
    </location>
</feature>
<feature type="transmembrane region" description="Helical" evidence="1">
    <location>
        <begin position="217"/>
        <end position="237"/>
    </location>
</feature>
<keyword evidence="1" id="KW-0472">Membrane</keyword>
<sequence>MHVSDLGALALLALIDSTSTGTLIIPVAMLAQPRVRYSRILGYLLTICLFYWALGMALALAGSEITASPAVRGALESTTAYVVQLAIGVGLFAGSYLVDDKAQARRRARRGPRPSLVGRMTGMVLGPQARWGAVIALALVAGLIEAASMLPYLGAIGLLIRAELPTTAIAAVLVAYAALMAAPALVLTAGRAAAGRRIDGALERIHAFIARHSADSLAWVMGILGFLLTADAASALWL</sequence>
<comment type="caution">
    <text evidence="2">The sequence shown here is derived from an EMBL/GenBank/DDBJ whole genome shotgun (WGS) entry which is preliminary data.</text>
</comment>
<evidence type="ECO:0000313" key="2">
    <source>
        <dbReference type="EMBL" id="NYS69790.1"/>
    </source>
</evidence>
<accession>A0A853EMR0</accession>
<feature type="transmembrane region" description="Helical" evidence="1">
    <location>
        <begin position="81"/>
        <end position="98"/>
    </location>
</feature>
<dbReference type="EMBL" id="JACBXV010000147">
    <property type="protein sequence ID" value="NYS69790.1"/>
    <property type="molecule type" value="Genomic_DNA"/>
</dbReference>
<feature type="transmembrane region" description="Helical" evidence="1">
    <location>
        <begin position="133"/>
        <end position="160"/>
    </location>
</feature>
<feature type="transmembrane region" description="Helical" evidence="1">
    <location>
        <begin position="6"/>
        <end position="28"/>
    </location>
</feature>
<proteinExistence type="predicted"/>
<dbReference type="RefSeq" id="WP_179901052.1">
    <property type="nucleotide sequence ID" value="NZ_JACBXV010000147.1"/>
</dbReference>
<gene>
    <name evidence="2" type="ORF">HZZ05_09745</name>
</gene>
<dbReference type="Proteomes" id="UP000572528">
    <property type="component" value="Unassembled WGS sequence"/>
</dbReference>
<keyword evidence="1" id="KW-1133">Transmembrane helix</keyword>
<feature type="transmembrane region" description="Helical" evidence="1">
    <location>
        <begin position="166"/>
        <end position="187"/>
    </location>
</feature>
<protein>
    <submittedName>
        <fullName evidence="2">GAP family protein</fullName>
    </submittedName>
</protein>
<evidence type="ECO:0000256" key="1">
    <source>
        <dbReference type="SAM" id="Phobius"/>
    </source>
</evidence>
<organism evidence="2 3">
    <name type="scientific">Actinomyces bowdenii</name>
    <dbReference type="NCBI Taxonomy" id="131109"/>
    <lineage>
        <taxon>Bacteria</taxon>
        <taxon>Bacillati</taxon>
        <taxon>Actinomycetota</taxon>
        <taxon>Actinomycetes</taxon>
        <taxon>Actinomycetales</taxon>
        <taxon>Actinomycetaceae</taxon>
        <taxon>Actinomyces</taxon>
    </lineage>
</organism>
<dbReference type="AlphaFoldDB" id="A0A853EMR0"/>
<dbReference type="InterPro" id="IPR021315">
    <property type="entry name" value="Gap/Sap"/>
</dbReference>
<evidence type="ECO:0000313" key="3">
    <source>
        <dbReference type="Proteomes" id="UP000572528"/>
    </source>
</evidence>
<dbReference type="Pfam" id="PF11139">
    <property type="entry name" value="SfLAP"/>
    <property type="match status" value="1"/>
</dbReference>
<name>A0A853EMR0_9ACTO</name>